<evidence type="ECO:0000313" key="3">
    <source>
        <dbReference type="Proteomes" id="UP001154282"/>
    </source>
</evidence>
<organism evidence="2 3">
    <name type="scientific">Linum tenue</name>
    <dbReference type="NCBI Taxonomy" id="586396"/>
    <lineage>
        <taxon>Eukaryota</taxon>
        <taxon>Viridiplantae</taxon>
        <taxon>Streptophyta</taxon>
        <taxon>Embryophyta</taxon>
        <taxon>Tracheophyta</taxon>
        <taxon>Spermatophyta</taxon>
        <taxon>Magnoliopsida</taxon>
        <taxon>eudicotyledons</taxon>
        <taxon>Gunneridae</taxon>
        <taxon>Pentapetalae</taxon>
        <taxon>rosids</taxon>
        <taxon>fabids</taxon>
        <taxon>Malpighiales</taxon>
        <taxon>Linaceae</taxon>
        <taxon>Linum</taxon>
    </lineage>
</organism>
<keyword evidence="3" id="KW-1185">Reference proteome</keyword>
<dbReference type="EMBL" id="CAMGYJ010000008">
    <property type="protein sequence ID" value="CAI0459818.1"/>
    <property type="molecule type" value="Genomic_DNA"/>
</dbReference>
<evidence type="ECO:0000256" key="1">
    <source>
        <dbReference type="SAM" id="MobiDB-lite"/>
    </source>
</evidence>
<reference evidence="2" key="1">
    <citation type="submission" date="2022-08" db="EMBL/GenBank/DDBJ databases">
        <authorList>
            <person name="Gutierrez-Valencia J."/>
        </authorList>
    </citation>
    <scope>NUCLEOTIDE SEQUENCE</scope>
</reference>
<proteinExistence type="predicted"/>
<dbReference type="AlphaFoldDB" id="A0AAV0NNM1"/>
<feature type="region of interest" description="Disordered" evidence="1">
    <location>
        <begin position="48"/>
        <end position="76"/>
    </location>
</feature>
<evidence type="ECO:0000313" key="2">
    <source>
        <dbReference type="EMBL" id="CAI0459818.1"/>
    </source>
</evidence>
<gene>
    <name evidence="2" type="ORF">LITE_LOCUS34182</name>
</gene>
<dbReference type="Proteomes" id="UP001154282">
    <property type="component" value="Unassembled WGS sequence"/>
</dbReference>
<name>A0AAV0NNM1_9ROSI</name>
<protein>
    <submittedName>
        <fullName evidence="2">Uncharacterized protein</fullName>
    </submittedName>
</protein>
<comment type="caution">
    <text evidence="2">The sequence shown here is derived from an EMBL/GenBank/DDBJ whole genome shotgun (WGS) entry which is preliminary data.</text>
</comment>
<accession>A0AAV0NNM1</accession>
<sequence length="146" mass="14842">MISTNFTQLPGPAGVRPGMEGMVGKPLGIGGRETFGMEGIVGRVGIAPALGSGGSPPPDGRVGKAPALGSGGNPPVGRVGSGRDGMVGIGGSAVGFGSWRSCRAAIPFFMLENVTAARTIATRKNFELEAMFMEEVNLELRVVLSV</sequence>